<keyword evidence="5 11" id="KW-0808">Transferase</keyword>
<dbReference type="Gene3D" id="3.40.120.10">
    <property type="entry name" value="Alpha-D-Glucose-1,6-Bisphosphate, subunit A, domain 3"/>
    <property type="match status" value="3"/>
</dbReference>
<feature type="domain" description="EIF2B subunit epsilon/gamma LbH" evidence="10">
    <location>
        <begin position="259"/>
        <end position="351"/>
    </location>
</feature>
<dbReference type="InterPro" id="IPR005844">
    <property type="entry name" value="A-D-PHexomutase_a/b/a-I"/>
</dbReference>
<proteinExistence type="inferred from homology"/>
<dbReference type="InterPro" id="IPR036900">
    <property type="entry name" value="A-D-PHexomutase_C_sf"/>
</dbReference>
<dbReference type="InterPro" id="IPR016055">
    <property type="entry name" value="A-D-PHexomutase_a/b/a-I/II/III"/>
</dbReference>
<dbReference type="InterPro" id="IPR056764">
    <property type="entry name" value="LbH_EIF2B3/5"/>
</dbReference>
<organism evidence="11 12">
    <name type="scientific">Sulfurihydrogenibium yellowstonense SS-5</name>
    <dbReference type="NCBI Taxonomy" id="432331"/>
    <lineage>
        <taxon>Bacteria</taxon>
        <taxon>Pseudomonadati</taxon>
        <taxon>Aquificota</taxon>
        <taxon>Aquificia</taxon>
        <taxon>Aquificales</taxon>
        <taxon>Hydrogenothermaceae</taxon>
        <taxon>Sulfurihydrogenibium</taxon>
    </lineage>
</organism>
<dbReference type="FunFam" id="3.90.550.10:FF:000013">
    <property type="entry name" value="mannose-1-phosphate guanyltransferase beta"/>
    <property type="match status" value="1"/>
</dbReference>
<feature type="domain" description="Alpha-D-phosphohexomutase alpha/beta/alpha" evidence="8">
    <location>
        <begin position="385"/>
        <end position="514"/>
    </location>
</feature>
<dbReference type="SUPFAM" id="SSF55957">
    <property type="entry name" value="Phosphoglucomutase, C-terminal domain"/>
    <property type="match status" value="1"/>
</dbReference>
<name>C4FJU6_9AQUI</name>
<dbReference type="CDD" id="cd04181">
    <property type="entry name" value="NTP_transferase"/>
    <property type="match status" value="1"/>
</dbReference>
<dbReference type="RefSeq" id="WP_007546725.1">
    <property type="nucleotide sequence ID" value="NZ_ABZS01000068.1"/>
</dbReference>
<dbReference type="InterPro" id="IPR011004">
    <property type="entry name" value="Trimer_LpxA-like_sf"/>
</dbReference>
<comment type="subcellular location">
    <subcellularLocation>
        <location evidence="1">Cytoplasm</location>
        <location evidence="1">Cytosol</location>
    </subcellularLocation>
</comment>
<protein>
    <submittedName>
        <fullName evidence="11">Mannose-1-phosphate guanyltransferase</fullName>
    </submittedName>
</protein>
<evidence type="ECO:0000259" key="8">
    <source>
        <dbReference type="Pfam" id="PF02878"/>
    </source>
</evidence>
<sequence length="828" mass="94187">MKAVVMAGGFGTRMQPLTNSIPKPMLPILNKPMMEHIIKKLKSVGINEIVVLLYFKPEVIQNYFKDGSDLGIKINYVLPDDDYGTAGAVKKAQKYLDERFIVVSGDLVTDFDFKEIIGFHNAVNSKLTITLTSVEDPLQFGVVITDKDGKILRFLEKPGWGEVFSDTINTGIYVIEPEILDYIPDNIPFDFSKDLFPKLMKEGITLYGYNAKGYWRDVGNPESYREVNKDILKEKVKIDFEGEKLVYPSGVLYTKTKDLPANLEIVGKVVLDENVKLEENTILENVIIGKNCHIGKNTYIKDSVLWWDVKIGDNCRFLNSVVCNNNIIENNVRAEHGVIIAEGCEIKDNVTFEKDVIIWPNKLIEEGSIISSNLIWGDKWKSSLFEGGKVSGRTNIELSNEMTAKLAASFGSILPLGKTILMSRDYHRASRMLKRSFLGGLLGSGLNVIDLKLMPLPVMRFLLSNTDAIGGVHFRQSPENPTITEILFYDNDGLLIDTNTEKSIERIFFRESFRRVNYNEIGEIKDEPLPLKSYKEKFLSLIDQESIKSYKFKIITDLLNGSTSIIYPDIVNTIGIENIILNAYFDEKKLSQISTLHKKSAEEISKMVNVLSADIGFVMYPNGQRVVIISDNGEILDNEAAILIILYLIDKTVNRQVKVYLPVYVPEVMDEMFENIIVERGKTIGLKSNFLKDYYFFGNLEGNYTFTEMSYSFDGMFASIKILEMLSKTKQKISDIQKIIPNHYFEHKVVSCPINLKGKMMRKFTEEAIGKDASFVDGVKIFIDKKTWILMLPDQYADSLHLYVNSDKEEKAKAVLNEYIDKINKWME</sequence>
<evidence type="ECO:0000259" key="10">
    <source>
        <dbReference type="Pfam" id="PF25084"/>
    </source>
</evidence>
<dbReference type="SUPFAM" id="SSF53448">
    <property type="entry name" value="Nucleotide-diphospho-sugar transferases"/>
    <property type="match status" value="1"/>
</dbReference>
<evidence type="ECO:0000256" key="4">
    <source>
        <dbReference type="ARBA" id="ARBA00022540"/>
    </source>
</evidence>
<dbReference type="CDD" id="cd03356">
    <property type="entry name" value="LbH_G1P_AT_C_like"/>
    <property type="match status" value="1"/>
</dbReference>
<evidence type="ECO:0000313" key="11">
    <source>
        <dbReference type="EMBL" id="EEP60655.1"/>
    </source>
</evidence>
<dbReference type="OrthoDB" id="9801899at2"/>
<feature type="domain" description="Alpha-D-phosphohexomutase alpha/beta/alpha" evidence="9">
    <location>
        <begin position="533"/>
        <end position="633"/>
    </location>
</feature>
<comment type="caution">
    <text evidence="11">The sequence shown here is derived from an EMBL/GenBank/DDBJ whole genome shotgun (WGS) entry which is preliminary data.</text>
</comment>
<dbReference type="InterPro" id="IPR050486">
    <property type="entry name" value="Mannose-1P_guanyltransferase"/>
</dbReference>
<reference evidence="11 12" key="1">
    <citation type="submission" date="2009-04" db="EMBL/GenBank/DDBJ databases">
        <authorList>
            <person name="Reysenbach A.-L."/>
            <person name="Heidelberg J.F."/>
            <person name="Nelson W.C."/>
        </authorList>
    </citation>
    <scope>NUCLEOTIDE SEQUENCE [LARGE SCALE GENOMIC DNA]</scope>
    <source>
        <strain evidence="11 12">SS-5</strain>
    </source>
</reference>
<evidence type="ECO:0000256" key="2">
    <source>
        <dbReference type="ARBA" id="ARBA00010231"/>
    </source>
</evidence>
<keyword evidence="3" id="KW-0963">Cytoplasm</keyword>
<dbReference type="InterPro" id="IPR005835">
    <property type="entry name" value="NTP_transferase_dom"/>
</dbReference>
<dbReference type="SUPFAM" id="SSF53738">
    <property type="entry name" value="Phosphoglucomutase, first 3 domains"/>
    <property type="match status" value="2"/>
</dbReference>
<keyword evidence="12" id="KW-1185">Reference proteome</keyword>
<feature type="domain" description="Nucleotidyl transferase" evidence="7">
    <location>
        <begin position="2"/>
        <end position="233"/>
    </location>
</feature>
<dbReference type="Pfam" id="PF00483">
    <property type="entry name" value="NTP_transferase"/>
    <property type="match status" value="1"/>
</dbReference>
<dbReference type="Pfam" id="PF25084">
    <property type="entry name" value="LbH_EIF2B"/>
    <property type="match status" value="1"/>
</dbReference>
<evidence type="ECO:0000313" key="12">
    <source>
        <dbReference type="Proteomes" id="UP000005540"/>
    </source>
</evidence>
<gene>
    <name evidence="11" type="ORF">SULYE_0846</name>
</gene>
<dbReference type="Gene3D" id="3.90.550.10">
    <property type="entry name" value="Spore Coat Polysaccharide Biosynthesis Protein SpsA, Chain A"/>
    <property type="match status" value="1"/>
</dbReference>
<dbReference type="Gene3D" id="3.30.310.50">
    <property type="entry name" value="Alpha-D-phosphohexomutase, C-terminal domain"/>
    <property type="match status" value="1"/>
</dbReference>
<dbReference type="Pfam" id="PF02879">
    <property type="entry name" value="PGM_PMM_II"/>
    <property type="match status" value="1"/>
</dbReference>
<comment type="similarity">
    <text evidence="2">Belongs to the phosphohexose mutase family.</text>
</comment>
<dbReference type="AlphaFoldDB" id="C4FJU6"/>
<dbReference type="Gene3D" id="2.160.10.10">
    <property type="entry name" value="Hexapeptide repeat proteins"/>
    <property type="match status" value="1"/>
</dbReference>
<evidence type="ECO:0000256" key="3">
    <source>
        <dbReference type="ARBA" id="ARBA00022490"/>
    </source>
</evidence>
<dbReference type="InterPro" id="IPR029044">
    <property type="entry name" value="Nucleotide-diphossugar_trans"/>
</dbReference>
<dbReference type="Pfam" id="PF02878">
    <property type="entry name" value="PGM_PMM_I"/>
    <property type="match status" value="1"/>
</dbReference>
<dbReference type="InterPro" id="IPR005845">
    <property type="entry name" value="A-D-PHexomutase_a/b/a-II"/>
</dbReference>
<dbReference type="GO" id="GO:0005975">
    <property type="term" value="P:carbohydrate metabolic process"/>
    <property type="evidence" value="ECO:0007669"/>
    <property type="project" value="InterPro"/>
</dbReference>
<keyword evidence="6" id="KW-0648">Protein biosynthesis</keyword>
<evidence type="ECO:0000256" key="1">
    <source>
        <dbReference type="ARBA" id="ARBA00004514"/>
    </source>
</evidence>
<dbReference type="PANTHER" id="PTHR22572">
    <property type="entry name" value="SUGAR-1-PHOSPHATE GUANYL TRANSFERASE"/>
    <property type="match status" value="1"/>
</dbReference>
<evidence type="ECO:0000259" key="9">
    <source>
        <dbReference type="Pfam" id="PF02879"/>
    </source>
</evidence>
<dbReference type="GO" id="GO:0016740">
    <property type="term" value="F:transferase activity"/>
    <property type="evidence" value="ECO:0007669"/>
    <property type="project" value="UniProtKB-KW"/>
</dbReference>
<accession>C4FJU6</accession>
<dbReference type="SUPFAM" id="SSF51161">
    <property type="entry name" value="Trimeric LpxA-like enzymes"/>
    <property type="match status" value="1"/>
</dbReference>
<dbReference type="Proteomes" id="UP000005540">
    <property type="component" value="Unassembled WGS sequence"/>
</dbReference>
<evidence type="ECO:0000256" key="6">
    <source>
        <dbReference type="ARBA" id="ARBA00022917"/>
    </source>
</evidence>
<evidence type="ECO:0000259" key="7">
    <source>
        <dbReference type="Pfam" id="PF00483"/>
    </source>
</evidence>
<evidence type="ECO:0000256" key="5">
    <source>
        <dbReference type="ARBA" id="ARBA00022679"/>
    </source>
</evidence>
<keyword evidence="4" id="KW-0396">Initiation factor</keyword>
<dbReference type="EMBL" id="ABZS01000068">
    <property type="protein sequence ID" value="EEP60655.1"/>
    <property type="molecule type" value="Genomic_DNA"/>
</dbReference>
<dbReference type="GO" id="GO:0016868">
    <property type="term" value="F:intramolecular phosphotransferase activity"/>
    <property type="evidence" value="ECO:0007669"/>
    <property type="project" value="InterPro"/>
</dbReference>